<dbReference type="Proteomes" id="UP000078595">
    <property type="component" value="Chromosome 7"/>
</dbReference>
<evidence type="ECO:0000256" key="2">
    <source>
        <dbReference type="SAM" id="SignalP"/>
    </source>
</evidence>
<evidence type="ECO:0000313" key="4">
    <source>
        <dbReference type="EMBL" id="WWC63432.1"/>
    </source>
</evidence>
<dbReference type="AlphaFoldDB" id="A0A1A6A153"/>
<feature type="compositionally biased region" description="Low complexity" evidence="1">
    <location>
        <begin position="183"/>
        <end position="196"/>
    </location>
</feature>
<feature type="signal peptide" evidence="2">
    <location>
        <begin position="1"/>
        <end position="19"/>
    </location>
</feature>
<sequence length="269" mass="29204">MWLAAVLLVFAILKSVAIAADCPTITQTDTTTDVSTVIGSSTLTSTTTTTVASCEETTTESTTTTTRYNLRVYNTDITLTISKNCTFHVDPYGNRGRTVIPCGTTTTIITQQVTVTATPTPGSDYEIPRPASISQSLPTAAASEIKPDLRERRITNAERLKLKLPLMKPHTRQPGWRRQNDPSCTTNYETTTSTQSVTTTSMPTSWVTVTDCSTTNTATTKDVSTETTTDTSTVTNTYTEDTSTITTHVYSTTRHSGWKRGTILTSNGE</sequence>
<dbReference type="KEGG" id="kdj:28969753"/>
<protein>
    <submittedName>
        <fullName evidence="3">Uncharacterized protein</fullName>
    </submittedName>
</protein>
<reference evidence="4" key="3">
    <citation type="submission" date="2024-02" db="EMBL/GenBank/DDBJ databases">
        <title>Comparative genomics of Cryptococcus and Kwoniella reveals pathogenesis evolution and contrasting modes of karyotype evolution via chromosome fusion or intercentromeric recombination.</title>
        <authorList>
            <person name="Coelho M.A."/>
            <person name="David-Palma M."/>
            <person name="Shea T."/>
            <person name="Bowers K."/>
            <person name="McGinley-Smith S."/>
            <person name="Mohammad A.W."/>
            <person name="Gnirke A."/>
            <person name="Yurkov A.M."/>
            <person name="Nowrousian M."/>
            <person name="Sun S."/>
            <person name="Cuomo C.A."/>
            <person name="Heitman J."/>
        </authorList>
    </citation>
    <scope>NUCLEOTIDE SEQUENCE</scope>
    <source>
        <strain evidence="4">CBS 10117</strain>
    </source>
</reference>
<dbReference type="EMBL" id="CP144536">
    <property type="protein sequence ID" value="WWC63432.1"/>
    <property type="molecule type" value="Genomic_DNA"/>
</dbReference>
<evidence type="ECO:0000313" key="5">
    <source>
        <dbReference type="Proteomes" id="UP000078595"/>
    </source>
</evidence>
<dbReference type="EMBL" id="KI894033">
    <property type="protein sequence ID" value="OBR83772.1"/>
    <property type="molecule type" value="Genomic_DNA"/>
</dbReference>
<name>A0A1A6A153_9TREE</name>
<dbReference type="VEuPathDB" id="FungiDB:I303_06054"/>
<dbReference type="RefSeq" id="XP_018261614.1">
    <property type="nucleotide sequence ID" value="XM_018409341.1"/>
</dbReference>
<dbReference type="OrthoDB" id="10672431at2759"/>
<evidence type="ECO:0000313" key="3">
    <source>
        <dbReference type="EMBL" id="OBR83772.1"/>
    </source>
</evidence>
<feature type="region of interest" description="Disordered" evidence="1">
    <location>
        <begin position="170"/>
        <end position="196"/>
    </location>
</feature>
<proteinExistence type="predicted"/>
<keyword evidence="5" id="KW-1185">Reference proteome</keyword>
<gene>
    <name evidence="3" type="ORF">I303_06054</name>
    <name evidence="4" type="ORF">I303_106034</name>
</gene>
<reference evidence="4" key="2">
    <citation type="submission" date="2013-07" db="EMBL/GenBank/DDBJ databases">
        <authorList>
            <consortium name="The Broad Institute Genome Sequencing Platform"/>
            <person name="Cuomo C."/>
            <person name="Litvintseva A."/>
            <person name="Chen Y."/>
            <person name="Heitman J."/>
            <person name="Sun S."/>
            <person name="Springer D."/>
            <person name="Dromer F."/>
            <person name="Young S.K."/>
            <person name="Zeng Q."/>
            <person name="Gargeya S."/>
            <person name="Fitzgerald M."/>
            <person name="Abouelleil A."/>
            <person name="Alvarado L."/>
            <person name="Berlin A.M."/>
            <person name="Chapman S.B."/>
            <person name="Dewar J."/>
            <person name="Goldberg J."/>
            <person name="Griggs A."/>
            <person name="Gujja S."/>
            <person name="Hansen M."/>
            <person name="Howarth C."/>
            <person name="Imamovic A."/>
            <person name="Larimer J."/>
            <person name="McCowan C."/>
            <person name="Murphy C."/>
            <person name="Pearson M."/>
            <person name="Priest M."/>
            <person name="Roberts A."/>
            <person name="Saif S."/>
            <person name="Shea T."/>
            <person name="Sykes S."/>
            <person name="Wortman J."/>
            <person name="Nusbaum C."/>
            <person name="Birren B."/>
        </authorList>
    </citation>
    <scope>NUCLEOTIDE SEQUENCE</scope>
    <source>
        <strain evidence="4">CBS 10117</strain>
    </source>
</reference>
<evidence type="ECO:0000256" key="1">
    <source>
        <dbReference type="SAM" id="MobiDB-lite"/>
    </source>
</evidence>
<feature type="chain" id="PRO_5008341997" evidence="2">
    <location>
        <begin position="20"/>
        <end position="269"/>
    </location>
</feature>
<keyword evidence="2" id="KW-0732">Signal</keyword>
<accession>A0A1A6A153</accession>
<reference evidence="3" key="1">
    <citation type="submission" date="2013-07" db="EMBL/GenBank/DDBJ databases">
        <title>The Genome Sequence of Cryptococcus dejecticola CBS10117.</title>
        <authorList>
            <consortium name="The Broad Institute Genome Sequencing Platform"/>
            <person name="Cuomo C."/>
            <person name="Litvintseva A."/>
            <person name="Chen Y."/>
            <person name="Heitman J."/>
            <person name="Sun S."/>
            <person name="Springer D."/>
            <person name="Dromer F."/>
            <person name="Young S.K."/>
            <person name="Zeng Q."/>
            <person name="Gargeya S."/>
            <person name="Fitzgerald M."/>
            <person name="Abouelleil A."/>
            <person name="Alvarado L."/>
            <person name="Berlin A.M."/>
            <person name="Chapman S.B."/>
            <person name="Dewar J."/>
            <person name="Goldberg J."/>
            <person name="Griggs A."/>
            <person name="Gujja S."/>
            <person name="Hansen M."/>
            <person name="Howarth C."/>
            <person name="Imamovic A."/>
            <person name="Larimer J."/>
            <person name="McCowan C."/>
            <person name="Murphy C."/>
            <person name="Pearson M."/>
            <person name="Priest M."/>
            <person name="Roberts A."/>
            <person name="Saif S."/>
            <person name="Shea T."/>
            <person name="Sykes S."/>
            <person name="Wortman J."/>
            <person name="Nusbaum C."/>
            <person name="Birren B."/>
        </authorList>
    </citation>
    <scope>NUCLEOTIDE SEQUENCE [LARGE SCALE GENOMIC DNA]</scope>
    <source>
        <strain evidence="3">CBS 10117</strain>
    </source>
</reference>
<organism evidence="3">
    <name type="scientific">Kwoniella dejecticola CBS 10117</name>
    <dbReference type="NCBI Taxonomy" id="1296121"/>
    <lineage>
        <taxon>Eukaryota</taxon>
        <taxon>Fungi</taxon>
        <taxon>Dikarya</taxon>
        <taxon>Basidiomycota</taxon>
        <taxon>Agaricomycotina</taxon>
        <taxon>Tremellomycetes</taxon>
        <taxon>Tremellales</taxon>
        <taxon>Cryptococcaceae</taxon>
        <taxon>Kwoniella</taxon>
    </lineage>
</organism>
<dbReference type="GeneID" id="28969753"/>